<feature type="region of interest" description="Disordered" evidence="1">
    <location>
        <begin position="1"/>
        <end position="66"/>
    </location>
</feature>
<evidence type="ECO:0000313" key="3">
    <source>
        <dbReference type="EMBL" id="QBR89084.1"/>
    </source>
</evidence>
<dbReference type="Proteomes" id="UP000295748">
    <property type="component" value="Chromosome"/>
</dbReference>
<keyword evidence="2" id="KW-1133">Transmembrane helix</keyword>
<organism evidence="3 4">
    <name type="scientific">Microbacterium wangchenii</name>
    <dbReference type="NCBI Taxonomy" id="2541726"/>
    <lineage>
        <taxon>Bacteria</taxon>
        <taxon>Bacillati</taxon>
        <taxon>Actinomycetota</taxon>
        <taxon>Actinomycetes</taxon>
        <taxon>Micrococcales</taxon>
        <taxon>Microbacteriaceae</taxon>
        <taxon>Microbacterium</taxon>
    </lineage>
</organism>
<name>A0ABX5SSG4_9MICO</name>
<proteinExistence type="predicted"/>
<evidence type="ECO:0000313" key="4">
    <source>
        <dbReference type="Proteomes" id="UP000295748"/>
    </source>
</evidence>
<sequence>MSTGRDDDALSWGGDDDPTLDPGTEAAPAPPRPSGRPPRASSRPSDAPESRKLPRGFTAVGRGSGAVETAADAEPTPLGNAGLVGVGMIAAAFILYSVGWLIVSVRLQSVGAIPVPSVALITITIAAAAAPLIWFAAAYSLTRRSRTWVRFTWLIAGVVLLVPWPFLLTGAFG</sequence>
<keyword evidence="4" id="KW-1185">Reference proteome</keyword>
<keyword evidence="2" id="KW-0812">Transmembrane</keyword>
<accession>A0ABX5SSG4</accession>
<feature type="transmembrane region" description="Helical" evidence="2">
    <location>
        <begin position="83"/>
        <end position="103"/>
    </location>
</feature>
<evidence type="ECO:0000256" key="2">
    <source>
        <dbReference type="SAM" id="Phobius"/>
    </source>
</evidence>
<dbReference type="RefSeq" id="WP_135067236.1">
    <property type="nucleotide sequence ID" value="NZ_CP038266.1"/>
</dbReference>
<dbReference type="EMBL" id="CP038266">
    <property type="protein sequence ID" value="QBR89084.1"/>
    <property type="molecule type" value="Genomic_DNA"/>
</dbReference>
<evidence type="ECO:0000256" key="1">
    <source>
        <dbReference type="SAM" id="MobiDB-lite"/>
    </source>
</evidence>
<keyword evidence="2" id="KW-0472">Membrane</keyword>
<protein>
    <submittedName>
        <fullName evidence="3">DNA polymerase III subunit gamma/tau</fullName>
    </submittedName>
</protein>
<feature type="transmembrane region" description="Helical" evidence="2">
    <location>
        <begin position="151"/>
        <end position="172"/>
    </location>
</feature>
<feature type="transmembrane region" description="Helical" evidence="2">
    <location>
        <begin position="115"/>
        <end position="139"/>
    </location>
</feature>
<reference evidence="3 4" key="1">
    <citation type="submission" date="2019-03" db="EMBL/GenBank/DDBJ databases">
        <authorList>
            <person name="Dong K."/>
        </authorList>
    </citation>
    <scope>NUCLEOTIDE SEQUENCE [LARGE SCALE GENOMIC DNA]</scope>
    <source>
        <strain evidence="4">dk512</strain>
    </source>
</reference>
<gene>
    <name evidence="3" type="ORF">E4K62_10540</name>
</gene>